<dbReference type="SMART" id="SM01209">
    <property type="entry name" value="GARS_A"/>
    <property type="match status" value="1"/>
</dbReference>
<dbReference type="InterPro" id="IPR016188">
    <property type="entry name" value="PurM-like_N"/>
</dbReference>
<dbReference type="InterPro" id="IPR036921">
    <property type="entry name" value="PurM-like_N_sf"/>
</dbReference>
<dbReference type="InterPro" id="IPR020561">
    <property type="entry name" value="PRibGlycinamid_synth_ATP-grasp"/>
</dbReference>
<dbReference type="SUPFAM" id="SSF56042">
    <property type="entry name" value="PurM C-terminal domain-like"/>
    <property type="match status" value="1"/>
</dbReference>
<evidence type="ECO:0000256" key="2">
    <source>
        <dbReference type="ARBA" id="ARBA00013047"/>
    </source>
</evidence>
<dbReference type="SUPFAM" id="SSF52440">
    <property type="entry name" value="PreATP-grasp domain"/>
    <property type="match status" value="1"/>
</dbReference>
<evidence type="ECO:0000259" key="10">
    <source>
        <dbReference type="PROSITE" id="PS50975"/>
    </source>
</evidence>
<keyword evidence="5 9" id="KW-0547">Nucleotide-binding</keyword>
<dbReference type="SUPFAM" id="SSF51246">
    <property type="entry name" value="Rudiment single hybrid motif"/>
    <property type="match status" value="1"/>
</dbReference>
<dbReference type="FunFam" id="3.30.470.20:FF:000018">
    <property type="entry name" value="Trifunctional purine biosynthetic protein adenosine-3"/>
    <property type="match status" value="1"/>
</dbReference>
<evidence type="ECO:0000256" key="3">
    <source>
        <dbReference type="ARBA" id="ARBA00022598"/>
    </source>
</evidence>
<organism evidence="11 12">
    <name type="scientific">Armadillidium nasatum</name>
    <dbReference type="NCBI Taxonomy" id="96803"/>
    <lineage>
        <taxon>Eukaryota</taxon>
        <taxon>Metazoa</taxon>
        <taxon>Ecdysozoa</taxon>
        <taxon>Arthropoda</taxon>
        <taxon>Crustacea</taxon>
        <taxon>Multicrustacea</taxon>
        <taxon>Malacostraca</taxon>
        <taxon>Eumalacostraca</taxon>
        <taxon>Peracarida</taxon>
        <taxon>Isopoda</taxon>
        <taxon>Oniscidea</taxon>
        <taxon>Crinocheta</taxon>
        <taxon>Armadillidiidae</taxon>
        <taxon>Armadillidium</taxon>
    </lineage>
</organism>
<dbReference type="OrthoDB" id="6374765at2759"/>
<evidence type="ECO:0000256" key="6">
    <source>
        <dbReference type="ARBA" id="ARBA00022755"/>
    </source>
</evidence>
<feature type="domain" description="ATP-grasp" evidence="10">
    <location>
        <begin position="28"/>
        <end position="232"/>
    </location>
</feature>
<dbReference type="InterPro" id="IPR037123">
    <property type="entry name" value="PRibGlycinamide_synth_C_sf"/>
</dbReference>
<dbReference type="Gene3D" id="3.40.50.20">
    <property type="match status" value="1"/>
</dbReference>
<keyword evidence="3" id="KW-0436">Ligase</keyword>
<evidence type="ECO:0000313" key="12">
    <source>
        <dbReference type="Proteomes" id="UP000326759"/>
    </source>
</evidence>
<dbReference type="InterPro" id="IPR016185">
    <property type="entry name" value="PreATP-grasp_dom_sf"/>
</dbReference>
<keyword evidence="12" id="KW-1185">Reference proteome</keyword>
<dbReference type="SUPFAM" id="SSF56059">
    <property type="entry name" value="Glutathione synthetase ATP-binding domain-like"/>
    <property type="match status" value="1"/>
</dbReference>
<comment type="caution">
    <text evidence="11">The sequence shown here is derived from an EMBL/GenBank/DDBJ whole genome shotgun (WGS) entry which is preliminary data.</text>
</comment>
<evidence type="ECO:0000256" key="7">
    <source>
        <dbReference type="ARBA" id="ARBA00022840"/>
    </source>
</evidence>
<dbReference type="Pfam" id="PF02844">
    <property type="entry name" value="GARS_N"/>
    <property type="match status" value="1"/>
</dbReference>
<dbReference type="Gene3D" id="3.90.600.10">
    <property type="entry name" value="Phosphoribosylglycinamide synthetase, C-terminal domain"/>
    <property type="match status" value="1"/>
</dbReference>
<dbReference type="GO" id="GO:0006189">
    <property type="term" value="P:'de novo' IMP biosynthetic process"/>
    <property type="evidence" value="ECO:0007669"/>
    <property type="project" value="UniProtKB-UniPathway"/>
</dbReference>
<dbReference type="InterPro" id="IPR011054">
    <property type="entry name" value="Rudment_hybrid_motif"/>
</dbReference>
<dbReference type="InterPro" id="IPR004733">
    <property type="entry name" value="PurM_cligase"/>
</dbReference>
<gene>
    <name evidence="11" type="primary">GART</name>
    <name evidence="11" type="ORF">Anas_11866</name>
</gene>
<dbReference type="Pfam" id="PF01071">
    <property type="entry name" value="GARS_A"/>
    <property type="match status" value="1"/>
</dbReference>
<dbReference type="UniPathway" id="UPA00074">
    <property type="reaction ID" value="UER00129"/>
</dbReference>
<dbReference type="PANTHER" id="PTHR10520:SF12">
    <property type="entry name" value="TRIFUNCTIONAL PURINE BIOSYNTHETIC PROTEIN ADENOSINE-3"/>
    <property type="match status" value="1"/>
</dbReference>
<sequence>MCAKLLLIGSGGREHAIAKCLASSGRVKSLFVAPGNAGTCKLPKTRNEVIEFCRSEEIIFVVIGPEDPLADGLADTALGTALWLRLQDWQVEKVLLSFSKIVLEEKLTGFEISVIALSDGKTVKTFPPAQDHKPRFAGGLGKNTGGMGAYCPCPLISKEDLELVKNSIIQKVIDGLRDEGCPYIGTLYAGLMVSKDGPQVLEFNCRFGDPETQSILPLLTSDLYSLMLACTEGKLDECSLQINESLNCVSVAVVIDNYPGDVQQGLNIEIEGIENILNDGSLEIYFAGTKLNDSGHYLTSGGRVLNICGVDSSLKDARDKTLEGAQKISFKNAPKGYGADFRKDIAFESIKKQYEIWGRNMTYTKSGVDVDKGNKLVNNIKELCSRTNRPGVKGDLTMFGSVFDTKLEGYQNPLLVSGTDGVGTKLKIAIEAGVSDTVGEDLVAMSVNDILVHGAEPLFFLDYFATGKLDKKVHEDVIKGISNGCLLANCSLVGGETAEMPGMYRSGDYDIAGFTVGAVEEDNFLPKLDAMKPGNMKSFLKPTLIYTPLLKLLRSGLVLGAAHVTGGGIKENILRVIPKNLGVTLDTKWKIPSVYAWLSALGVNSSVLHHTFNLGIGFILIVENKNKEKVLEAIDNIFNDKFSKDKLATYPRPRLTNENDNVSTWIIGSLEYKKGALLDHTINWPSNAEIVLVVSNVAGVQGLERAKKANVPTMVICNIHYFIAL</sequence>
<dbReference type="InterPro" id="IPR011761">
    <property type="entry name" value="ATP-grasp"/>
</dbReference>
<evidence type="ECO:0000313" key="11">
    <source>
        <dbReference type="EMBL" id="KAB7495954.1"/>
    </source>
</evidence>
<dbReference type="InterPro" id="IPR036676">
    <property type="entry name" value="PurM-like_C_sf"/>
</dbReference>
<dbReference type="GO" id="GO:0005829">
    <property type="term" value="C:cytosol"/>
    <property type="evidence" value="ECO:0007669"/>
    <property type="project" value="TreeGrafter"/>
</dbReference>
<evidence type="ECO:0000256" key="9">
    <source>
        <dbReference type="PROSITE-ProRule" id="PRU00409"/>
    </source>
</evidence>
<dbReference type="Proteomes" id="UP000326759">
    <property type="component" value="Unassembled WGS sequence"/>
</dbReference>
<proteinExistence type="predicted"/>
<dbReference type="GO" id="GO:0004641">
    <property type="term" value="F:phosphoribosylformylglycinamidine cyclo-ligase activity"/>
    <property type="evidence" value="ECO:0007669"/>
    <property type="project" value="UniProtKB-EC"/>
</dbReference>
<dbReference type="Pfam" id="PF02769">
    <property type="entry name" value="AIRS_C"/>
    <property type="match status" value="1"/>
</dbReference>
<reference evidence="11 12" key="1">
    <citation type="journal article" date="2019" name="PLoS Biol.">
        <title>Sex chromosomes control vertical transmission of feminizing Wolbachia symbionts in an isopod.</title>
        <authorList>
            <person name="Becking T."/>
            <person name="Chebbi M.A."/>
            <person name="Giraud I."/>
            <person name="Moumen B."/>
            <person name="Laverre T."/>
            <person name="Caubet Y."/>
            <person name="Peccoud J."/>
            <person name="Gilbert C."/>
            <person name="Cordaux R."/>
        </authorList>
    </citation>
    <scope>NUCLEOTIDE SEQUENCE [LARGE SCALE GENOMIC DNA]</scope>
    <source>
        <strain evidence="11">ANa2</strain>
        <tissue evidence="11">Whole body excluding digestive tract and cuticle</tissue>
    </source>
</reference>
<evidence type="ECO:0000256" key="5">
    <source>
        <dbReference type="ARBA" id="ARBA00022741"/>
    </source>
</evidence>
<dbReference type="InterPro" id="IPR010918">
    <property type="entry name" value="PurM-like_C_dom"/>
</dbReference>
<keyword evidence="8" id="KW-0464">Manganese</keyword>
<dbReference type="GO" id="GO:0046872">
    <property type="term" value="F:metal ion binding"/>
    <property type="evidence" value="ECO:0007669"/>
    <property type="project" value="UniProtKB-KW"/>
</dbReference>
<dbReference type="Pfam" id="PF00586">
    <property type="entry name" value="AIRS"/>
    <property type="match status" value="1"/>
</dbReference>
<dbReference type="GO" id="GO:0004637">
    <property type="term" value="F:phosphoribosylamine-glycine ligase activity"/>
    <property type="evidence" value="ECO:0007669"/>
    <property type="project" value="InterPro"/>
</dbReference>
<dbReference type="InterPro" id="IPR020560">
    <property type="entry name" value="PRibGlycinamide_synth_C-dom"/>
</dbReference>
<dbReference type="SMART" id="SM01210">
    <property type="entry name" value="GARS_C"/>
    <property type="match status" value="1"/>
</dbReference>
<name>A0A5N5SPD3_9CRUS</name>
<dbReference type="Pfam" id="PF02843">
    <property type="entry name" value="GARS_C"/>
    <property type="match status" value="1"/>
</dbReference>
<dbReference type="PROSITE" id="PS50975">
    <property type="entry name" value="ATP_GRASP"/>
    <property type="match status" value="1"/>
</dbReference>
<dbReference type="GO" id="GO:0046084">
    <property type="term" value="P:adenine biosynthetic process"/>
    <property type="evidence" value="ECO:0007669"/>
    <property type="project" value="TreeGrafter"/>
</dbReference>
<dbReference type="PROSITE" id="PS00184">
    <property type="entry name" value="GARS"/>
    <property type="match status" value="1"/>
</dbReference>
<keyword evidence="4" id="KW-0479">Metal-binding</keyword>
<accession>A0A5N5SPD3</accession>
<dbReference type="SUPFAM" id="SSF55326">
    <property type="entry name" value="PurM N-terminal domain-like"/>
    <property type="match status" value="1"/>
</dbReference>
<protein>
    <recommendedName>
        <fullName evidence="2">phosphoribosylformylglycinamidine cyclo-ligase</fullName>
        <ecNumber evidence="2">6.3.3.1</ecNumber>
    </recommendedName>
</protein>
<comment type="pathway">
    <text evidence="1">Purine metabolism; IMP biosynthesis via de novo pathway; 5-amino-1-(5-phospho-D-ribosyl)imidazole from N(2)-formyl-N(1)-(5-phospho-D-ribosyl)glycinamide: step 2/2.</text>
</comment>
<dbReference type="PANTHER" id="PTHR10520">
    <property type="entry name" value="TRIFUNCTIONAL PURINE BIOSYNTHETIC PROTEIN ADENOSINE-3-RELATED"/>
    <property type="match status" value="1"/>
</dbReference>
<dbReference type="GO" id="GO:0005524">
    <property type="term" value="F:ATP binding"/>
    <property type="evidence" value="ECO:0007669"/>
    <property type="project" value="UniProtKB-UniRule"/>
</dbReference>
<dbReference type="EMBL" id="SEYY01021921">
    <property type="protein sequence ID" value="KAB7495954.1"/>
    <property type="molecule type" value="Genomic_DNA"/>
</dbReference>
<dbReference type="FunFam" id="3.30.1330.10:FF:000001">
    <property type="entry name" value="Phosphoribosylformylglycinamidine cyclo-ligase"/>
    <property type="match status" value="1"/>
</dbReference>
<evidence type="ECO:0000256" key="4">
    <source>
        <dbReference type="ARBA" id="ARBA00022723"/>
    </source>
</evidence>
<evidence type="ECO:0000256" key="8">
    <source>
        <dbReference type="ARBA" id="ARBA00023211"/>
    </source>
</evidence>
<dbReference type="CDD" id="cd02196">
    <property type="entry name" value="PurM"/>
    <property type="match status" value="1"/>
</dbReference>
<evidence type="ECO:0000256" key="1">
    <source>
        <dbReference type="ARBA" id="ARBA00004686"/>
    </source>
</evidence>
<dbReference type="Gene3D" id="3.30.1330.10">
    <property type="entry name" value="PurM-like, N-terminal domain"/>
    <property type="match status" value="1"/>
</dbReference>
<keyword evidence="7 9" id="KW-0067">ATP-binding</keyword>
<dbReference type="Gene3D" id="3.90.650.10">
    <property type="entry name" value="PurM-like C-terminal domain"/>
    <property type="match status" value="1"/>
</dbReference>
<dbReference type="InterPro" id="IPR020559">
    <property type="entry name" value="PRibGlycinamide_synth_CS"/>
</dbReference>
<dbReference type="Gene3D" id="3.30.470.20">
    <property type="entry name" value="ATP-grasp fold, B domain"/>
    <property type="match status" value="1"/>
</dbReference>
<dbReference type="InterPro" id="IPR020562">
    <property type="entry name" value="PRibGlycinamide_synth_N"/>
</dbReference>
<dbReference type="EC" id="6.3.3.1" evidence="2"/>
<keyword evidence="6" id="KW-0658">Purine biosynthesis</keyword>
<dbReference type="AlphaFoldDB" id="A0A5N5SPD3"/>